<dbReference type="InterPro" id="IPR046522">
    <property type="entry name" value="DUF6699"/>
</dbReference>
<reference evidence="2 3" key="1">
    <citation type="submission" date="2014-04" db="EMBL/GenBank/DDBJ databases">
        <authorList>
            <consortium name="DOE Joint Genome Institute"/>
            <person name="Kuo A."/>
            <person name="Kohler A."/>
            <person name="Costa M.D."/>
            <person name="Nagy L.G."/>
            <person name="Floudas D."/>
            <person name="Copeland A."/>
            <person name="Barry K.W."/>
            <person name="Cichocki N."/>
            <person name="Veneault-Fourrey C."/>
            <person name="LaButti K."/>
            <person name="Lindquist E.A."/>
            <person name="Lipzen A."/>
            <person name="Lundell T."/>
            <person name="Morin E."/>
            <person name="Murat C."/>
            <person name="Sun H."/>
            <person name="Tunlid A."/>
            <person name="Henrissat B."/>
            <person name="Grigoriev I.V."/>
            <person name="Hibbett D.S."/>
            <person name="Martin F."/>
            <person name="Nordberg H.P."/>
            <person name="Cantor M.N."/>
            <person name="Hua S.X."/>
        </authorList>
    </citation>
    <scope>NUCLEOTIDE SEQUENCE [LARGE SCALE GENOMIC DNA]</scope>
    <source>
        <strain evidence="2 3">441</strain>
    </source>
</reference>
<dbReference type="EMBL" id="KN833865">
    <property type="protein sequence ID" value="KIK16166.1"/>
    <property type="molecule type" value="Genomic_DNA"/>
</dbReference>
<feature type="non-terminal residue" evidence="2">
    <location>
        <position position="1"/>
    </location>
</feature>
<evidence type="ECO:0000313" key="2">
    <source>
        <dbReference type="EMBL" id="KIK16166.1"/>
    </source>
</evidence>
<dbReference type="OrthoDB" id="3241567at2759"/>
<accession>A0A0C9YHK9</accession>
<dbReference type="Pfam" id="PF20415">
    <property type="entry name" value="DUF6699"/>
    <property type="match status" value="1"/>
</dbReference>
<dbReference type="Proteomes" id="UP000054018">
    <property type="component" value="Unassembled WGS sequence"/>
</dbReference>
<organism evidence="2 3">
    <name type="scientific">Pisolithus microcarpus 441</name>
    <dbReference type="NCBI Taxonomy" id="765257"/>
    <lineage>
        <taxon>Eukaryota</taxon>
        <taxon>Fungi</taxon>
        <taxon>Dikarya</taxon>
        <taxon>Basidiomycota</taxon>
        <taxon>Agaricomycotina</taxon>
        <taxon>Agaricomycetes</taxon>
        <taxon>Agaricomycetidae</taxon>
        <taxon>Boletales</taxon>
        <taxon>Sclerodermatineae</taxon>
        <taxon>Pisolithaceae</taxon>
        <taxon>Pisolithus</taxon>
    </lineage>
</organism>
<sequence length="117" mass="13424">EPATFPACDGIIILCDQIGVIGQLWSSIVIERPGGRSITVRDLLAGIYAFFQTYLTRVEVEQISALGEDNYRSMMDAYRRRTTQRDLGALRDRKWRAGVRRVDCLGEGRWWWGAWVT</sequence>
<dbReference type="HOGENOM" id="CLU_160410_0_0_1"/>
<dbReference type="AlphaFoldDB" id="A0A0C9YHK9"/>
<keyword evidence="3" id="KW-1185">Reference proteome</keyword>
<feature type="domain" description="DUF6699" evidence="1">
    <location>
        <begin position="1"/>
        <end position="113"/>
    </location>
</feature>
<evidence type="ECO:0000259" key="1">
    <source>
        <dbReference type="Pfam" id="PF20415"/>
    </source>
</evidence>
<gene>
    <name evidence="2" type="ORF">PISMIDRAFT_32046</name>
</gene>
<reference evidence="3" key="2">
    <citation type="submission" date="2015-01" db="EMBL/GenBank/DDBJ databases">
        <title>Evolutionary Origins and Diversification of the Mycorrhizal Mutualists.</title>
        <authorList>
            <consortium name="DOE Joint Genome Institute"/>
            <consortium name="Mycorrhizal Genomics Consortium"/>
            <person name="Kohler A."/>
            <person name="Kuo A."/>
            <person name="Nagy L.G."/>
            <person name="Floudas D."/>
            <person name="Copeland A."/>
            <person name="Barry K.W."/>
            <person name="Cichocki N."/>
            <person name="Veneault-Fourrey C."/>
            <person name="LaButti K."/>
            <person name="Lindquist E.A."/>
            <person name="Lipzen A."/>
            <person name="Lundell T."/>
            <person name="Morin E."/>
            <person name="Murat C."/>
            <person name="Riley R."/>
            <person name="Ohm R."/>
            <person name="Sun H."/>
            <person name="Tunlid A."/>
            <person name="Henrissat B."/>
            <person name="Grigoriev I.V."/>
            <person name="Hibbett D.S."/>
            <person name="Martin F."/>
        </authorList>
    </citation>
    <scope>NUCLEOTIDE SEQUENCE [LARGE SCALE GENOMIC DNA]</scope>
    <source>
        <strain evidence="3">441</strain>
    </source>
</reference>
<protein>
    <recommendedName>
        <fullName evidence="1">DUF6699 domain-containing protein</fullName>
    </recommendedName>
</protein>
<dbReference type="STRING" id="765257.A0A0C9YHK9"/>
<name>A0A0C9YHK9_9AGAM</name>
<proteinExistence type="predicted"/>
<evidence type="ECO:0000313" key="3">
    <source>
        <dbReference type="Proteomes" id="UP000054018"/>
    </source>
</evidence>
<feature type="non-terminal residue" evidence="2">
    <location>
        <position position="117"/>
    </location>
</feature>